<dbReference type="NCBIfam" id="TIGR00464">
    <property type="entry name" value="gltX_bact"/>
    <property type="match status" value="1"/>
</dbReference>
<dbReference type="SUPFAM" id="SSF52374">
    <property type="entry name" value="Nucleotidylyl transferase"/>
    <property type="match status" value="1"/>
</dbReference>
<evidence type="ECO:0000256" key="3">
    <source>
        <dbReference type="ARBA" id="ARBA00022598"/>
    </source>
</evidence>
<dbReference type="Proteomes" id="UP001444661">
    <property type="component" value="Unassembled WGS sequence"/>
</dbReference>
<keyword evidence="5 9" id="KW-0067">ATP-binding</keyword>
<dbReference type="SUPFAM" id="SSF48163">
    <property type="entry name" value="An anticodon-binding domain of class I aminoacyl-tRNA synthetases"/>
    <property type="match status" value="1"/>
</dbReference>
<dbReference type="PRINTS" id="PR00987">
    <property type="entry name" value="TRNASYNTHGLU"/>
</dbReference>
<protein>
    <recommendedName>
        <fullName evidence="2">glutamate--tRNA ligase</fullName>
        <ecNumber evidence="2">6.1.1.17</ecNumber>
    </recommendedName>
    <alternativeName>
        <fullName evidence="8">Glutamyl-tRNA synthetase</fullName>
    </alternativeName>
</protein>
<dbReference type="InterPro" id="IPR004527">
    <property type="entry name" value="Glu-tRNA-ligase_bac/mito"/>
</dbReference>
<feature type="domain" description="Glutamyl/glutaminyl-tRNA synthetase class Ib catalytic" evidence="10">
    <location>
        <begin position="54"/>
        <end position="361"/>
    </location>
</feature>
<evidence type="ECO:0000256" key="1">
    <source>
        <dbReference type="ARBA" id="ARBA00007894"/>
    </source>
</evidence>
<dbReference type="InterPro" id="IPR020751">
    <property type="entry name" value="aa-tRNA-synth_I_codon-bd_sub2"/>
</dbReference>
<keyword evidence="7 9" id="KW-0030">Aminoacyl-tRNA synthetase</keyword>
<sequence length="619" mass="69506">MQHVGGPLRRVLPRAQLLTAGKTTIFKRFAFAGRPEKVEQKLNQARALPATPARTRFAPSPTGYLHLGSLRTALFNYLLAKATGGQFLLRLEDTDQTRIVSDAEQRLYEDMKWAGLQWDEGPDIGGEFGPYKQSERLPIYRQHVKELLDQDKAYRCFCSPERLDEIKKLAMANGEEMTGYDGHCSHIPIPESEHRAASGEAHCVRFKTHGSGSNFKPLFSDLVYGAYKPPPGSVDDFIIMKRDGFPTYHFANVVDDHLMEITHVIRGAEWLVSTPRHVGLYDAFGWKSPTFAHVGLLTDQNKQKLSKRHGDIDIASYRNKGYLPEGLLNYVVLLGWSPGKGTKGTSEVMDLQQMVEKFHLRFTRGDIRVSNKLDFLNNKHKSKVQQTCKRRSSRPLSLAIRNLEKERISLSTGPPTQLSEDIDNNAAATLGRFVPAMITAGTVGDGASLDYNPAYIGKVFELDQKTYVNAASYVKRNRYLFWTVPTELYRQTLLEGLRELRCLFVRTPASVAADNGTEQHTDSEMNAAGIAGLFADALRDIPADESSWTKERLEEALNPLIKSIYGMRTSPETQEPWGFHMLRWFLFALQPGPALIPSMVVLGKAETMGRIQRAIDSMA</sequence>
<dbReference type="EMBL" id="JAQQWK010000009">
    <property type="protein sequence ID" value="KAK8034815.1"/>
    <property type="molecule type" value="Genomic_DNA"/>
</dbReference>
<dbReference type="HAMAP" id="MF_00022">
    <property type="entry name" value="Glu_tRNA_synth_type1"/>
    <property type="match status" value="1"/>
</dbReference>
<dbReference type="Pfam" id="PF00749">
    <property type="entry name" value="tRNA-synt_1c"/>
    <property type="match status" value="1"/>
</dbReference>
<dbReference type="EC" id="6.1.1.17" evidence="2"/>
<comment type="similarity">
    <text evidence="1">Belongs to the class-I aminoacyl-tRNA synthetase family. Glutamate--tRNA ligase type 1 subfamily.</text>
</comment>
<evidence type="ECO:0000256" key="6">
    <source>
        <dbReference type="ARBA" id="ARBA00022917"/>
    </source>
</evidence>
<dbReference type="PANTHER" id="PTHR43311:SF2">
    <property type="entry name" value="GLUTAMATE--TRNA LIGASE, MITOCHONDRIAL-RELATED"/>
    <property type="match status" value="1"/>
</dbReference>
<dbReference type="CDD" id="cd00808">
    <property type="entry name" value="GluRS_core"/>
    <property type="match status" value="1"/>
</dbReference>
<dbReference type="Gene3D" id="1.10.10.350">
    <property type="match status" value="1"/>
</dbReference>
<dbReference type="InterPro" id="IPR049940">
    <property type="entry name" value="GluQ/Sye"/>
</dbReference>
<evidence type="ECO:0000256" key="5">
    <source>
        <dbReference type="ARBA" id="ARBA00022840"/>
    </source>
</evidence>
<dbReference type="InterPro" id="IPR033910">
    <property type="entry name" value="GluRS_core"/>
</dbReference>
<accession>A0ABR1SKF4</accession>
<evidence type="ECO:0000256" key="8">
    <source>
        <dbReference type="ARBA" id="ARBA00030865"/>
    </source>
</evidence>
<evidence type="ECO:0000256" key="7">
    <source>
        <dbReference type="ARBA" id="ARBA00023146"/>
    </source>
</evidence>
<gene>
    <name evidence="11" type="ORF">PG993_009810</name>
</gene>
<keyword evidence="3 9" id="KW-0436">Ligase</keyword>
<name>A0ABR1SKF4_9PEZI</name>
<evidence type="ECO:0000256" key="4">
    <source>
        <dbReference type="ARBA" id="ARBA00022741"/>
    </source>
</evidence>
<comment type="caution">
    <text evidence="11">The sequence shown here is derived from an EMBL/GenBank/DDBJ whole genome shotgun (WGS) entry which is preliminary data.</text>
</comment>
<keyword evidence="12" id="KW-1185">Reference proteome</keyword>
<dbReference type="InterPro" id="IPR020058">
    <property type="entry name" value="Glu/Gln-tRNA-synth_Ib_cat-dom"/>
</dbReference>
<evidence type="ECO:0000259" key="10">
    <source>
        <dbReference type="Pfam" id="PF00749"/>
    </source>
</evidence>
<proteinExistence type="inferred from homology"/>
<reference evidence="11 12" key="1">
    <citation type="submission" date="2023-01" db="EMBL/GenBank/DDBJ databases">
        <title>Analysis of 21 Apiospora genomes using comparative genomics revels a genus with tremendous synthesis potential of carbohydrate active enzymes and secondary metabolites.</title>
        <authorList>
            <person name="Sorensen T."/>
        </authorList>
    </citation>
    <scope>NUCLEOTIDE SEQUENCE [LARGE SCALE GENOMIC DNA]</scope>
    <source>
        <strain evidence="11 12">CBS 33761</strain>
    </source>
</reference>
<dbReference type="Gene3D" id="3.40.50.620">
    <property type="entry name" value="HUPs"/>
    <property type="match status" value="1"/>
</dbReference>
<evidence type="ECO:0000256" key="2">
    <source>
        <dbReference type="ARBA" id="ARBA00012835"/>
    </source>
</evidence>
<evidence type="ECO:0000313" key="12">
    <source>
        <dbReference type="Proteomes" id="UP001444661"/>
    </source>
</evidence>
<dbReference type="InterPro" id="IPR000924">
    <property type="entry name" value="Glu/Gln-tRNA-synth"/>
</dbReference>
<keyword evidence="6 9" id="KW-0648">Protein biosynthesis</keyword>
<evidence type="ECO:0000313" key="11">
    <source>
        <dbReference type="EMBL" id="KAK8034815.1"/>
    </source>
</evidence>
<dbReference type="InterPro" id="IPR008925">
    <property type="entry name" value="aa_tRNA-synth_I_cd-bd_sf"/>
</dbReference>
<evidence type="ECO:0000256" key="9">
    <source>
        <dbReference type="RuleBase" id="RU363037"/>
    </source>
</evidence>
<dbReference type="InterPro" id="IPR014729">
    <property type="entry name" value="Rossmann-like_a/b/a_fold"/>
</dbReference>
<organism evidence="11 12">
    <name type="scientific">Apiospora rasikravindrae</name>
    <dbReference type="NCBI Taxonomy" id="990691"/>
    <lineage>
        <taxon>Eukaryota</taxon>
        <taxon>Fungi</taxon>
        <taxon>Dikarya</taxon>
        <taxon>Ascomycota</taxon>
        <taxon>Pezizomycotina</taxon>
        <taxon>Sordariomycetes</taxon>
        <taxon>Xylariomycetidae</taxon>
        <taxon>Amphisphaeriales</taxon>
        <taxon>Apiosporaceae</taxon>
        <taxon>Apiospora</taxon>
    </lineage>
</organism>
<keyword evidence="4 9" id="KW-0547">Nucleotide-binding</keyword>
<dbReference type="PANTHER" id="PTHR43311">
    <property type="entry name" value="GLUTAMATE--TRNA LIGASE"/>
    <property type="match status" value="1"/>
</dbReference>